<evidence type="ECO:0000259" key="20">
    <source>
        <dbReference type="PROSITE" id="PS50026"/>
    </source>
</evidence>
<dbReference type="Gene3D" id="2.10.25.10">
    <property type="entry name" value="Laminin"/>
    <property type="match status" value="1"/>
</dbReference>
<evidence type="ECO:0000256" key="18">
    <source>
        <dbReference type="PROSITE-ProRule" id="PRU00076"/>
    </source>
</evidence>
<evidence type="ECO:0000256" key="15">
    <source>
        <dbReference type="ARBA" id="ARBA00023157"/>
    </source>
</evidence>
<feature type="region of interest" description="Disordered" evidence="19">
    <location>
        <begin position="485"/>
        <end position="529"/>
    </location>
</feature>
<keyword evidence="7" id="KW-0732">Signal</keyword>
<dbReference type="PROSITE" id="PS50026">
    <property type="entry name" value="EGF_3"/>
    <property type="match status" value="1"/>
</dbReference>
<dbReference type="EC" id="2.7.10.1" evidence="2"/>
<feature type="compositionally biased region" description="Gly residues" evidence="19">
    <location>
        <begin position="509"/>
        <end position="529"/>
    </location>
</feature>
<keyword evidence="16" id="KW-0675">Receptor</keyword>
<evidence type="ECO:0000256" key="9">
    <source>
        <dbReference type="ARBA" id="ARBA00022741"/>
    </source>
</evidence>
<evidence type="ECO:0000256" key="2">
    <source>
        <dbReference type="ARBA" id="ARBA00011902"/>
    </source>
</evidence>
<comment type="caution">
    <text evidence="18">Lacks conserved residue(s) required for the propagation of feature annotation.</text>
</comment>
<dbReference type="PANTHER" id="PTHR31535">
    <property type="match status" value="1"/>
</dbReference>
<dbReference type="GO" id="GO:0005524">
    <property type="term" value="F:ATP binding"/>
    <property type="evidence" value="ECO:0007669"/>
    <property type="project" value="UniProtKB-KW"/>
</dbReference>
<dbReference type="InterPro" id="IPR055163">
    <property type="entry name" value="ALK/LTK-like_GRD"/>
</dbReference>
<dbReference type="STRING" id="50429.A0A2B4S3N9"/>
<evidence type="ECO:0000256" key="13">
    <source>
        <dbReference type="ARBA" id="ARBA00023136"/>
    </source>
</evidence>
<evidence type="ECO:0000256" key="19">
    <source>
        <dbReference type="SAM" id="MobiDB-lite"/>
    </source>
</evidence>
<keyword evidence="13" id="KW-0472">Membrane</keyword>
<keyword evidence="6" id="KW-0812">Transmembrane</keyword>
<evidence type="ECO:0000256" key="10">
    <source>
        <dbReference type="ARBA" id="ARBA00022777"/>
    </source>
</evidence>
<keyword evidence="11" id="KW-0067">ATP-binding</keyword>
<dbReference type="InterPro" id="IPR001881">
    <property type="entry name" value="EGF-like_Ca-bd_dom"/>
</dbReference>
<name>A0A2B4S3N9_STYPI</name>
<dbReference type="GO" id="GO:0005509">
    <property type="term" value="F:calcium ion binding"/>
    <property type="evidence" value="ECO:0007669"/>
    <property type="project" value="InterPro"/>
</dbReference>
<dbReference type="Pfam" id="PF07645">
    <property type="entry name" value="EGF_CA"/>
    <property type="match status" value="1"/>
</dbReference>
<dbReference type="CDD" id="cd00054">
    <property type="entry name" value="EGF_CA"/>
    <property type="match status" value="1"/>
</dbReference>
<keyword evidence="15" id="KW-1015">Disulfide bond</keyword>
<dbReference type="SMART" id="SM00179">
    <property type="entry name" value="EGF_CA"/>
    <property type="match status" value="1"/>
</dbReference>
<dbReference type="PROSITE" id="PS00010">
    <property type="entry name" value="ASX_HYDROXYL"/>
    <property type="match status" value="1"/>
</dbReference>
<keyword evidence="5" id="KW-0808">Transferase</keyword>
<evidence type="ECO:0000256" key="5">
    <source>
        <dbReference type="ARBA" id="ARBA00022679"/>
    </source>
</evidence>
<evidence type="ECO:0000256" key="4">
    <source>
        <dbReference type="ARBA" id="ARBA00022536"/>
    </source>
</evidence>
<keyword evidence="14" id="KW-0829">Tyrosine-protein kinase</keyword>
<protein>
    <recommendedName>
        <fullName evidence="2">receptor protein-tyrosine kinase</fullName>
        <ecNumber evidence="2">2.7.10.1</ecNumber>
    </recommendedName>
</protein>
<dbReference type="Proteomes" id="UP000225706">
    <property type="component" value="Unassembled WGS sequence"/>
</dbReference>
<dbReference type="GO" id="GO:0004714">
    <property type="term" value="F:transmembrane receptor protein tyrosine kinase activity"/>
    <property type="evidence" value="ECO:0007669"/>
    <property type="project" value="UniProtKB-EC"/>
</dbReference>
<keyword evidence="8" id="KW-0677">Repeat</keyword>
<gene>
    <name evidence="21" type="ORF">AWC38_SpisGene12223</name>
</gene>
<evidence type="ECO:0000256" key="16">
    <source>
        <dbReference type="ARBA" id="ARBA00023170"/>
    </source>
</evidence>
<keyword evidence="17" id="KW-0325">Glycoprotein</keyword>
<evidence type="ECO:0000313" key="22">
    <source>
        <dbReference type="Proteomes" id="UP000225706"/>
    </source>
</evidence>
<evidence type="ECO:0000256" key="17">
    <source>
        <dbReference type="ARBA" id="ARBA00023180"/>
    </source>
</evidence>
<evidence type="ECO:0000256" key="11">
    <source>
        <dbReference type="ARBA" id="ARBA00022840"/>
    </source>
</evidence>
<dbReference type="InterPro" id="IPR000742">
    <property type="entry name" value="EGF"/>
</dbReference>
<evidence type="ECO:0000256" key="1">
    <source>
        <dbReference type="ARBA" id="ARBA00004251"/>
    </source>
</evidence>
<evidence type="ECO:0000256" key="14">
    <source>
        <dbReference type="ARBA" id="ARBA00023137"/>
    </source>
</evidence>
<dbReference type="OrthoDB" id="5982253at2759"/>
<dbReference type="GO" id="GO:0005886">
    <property type="term" value="C:plasma membrane"/>
    <property type="evidence" value="ECO:0007669"/>
    <property type="project" value="UniProtKB-SubCell"/>
</dbReference>
<feature type="domain" description="EGF-like" evidence="20">
    <location>
        <begin position="7"/>
        <end position="45"/>
    </location>
</feature>
<keyword evidence="9" id="KW-0547">Nucleotide-binding</keyword>
<organism evidence="21 22">
    <name type="scientific">Stylophora pistillata</name>
    <name type="common">Smooth cauliflower coral</name>
    <dbReference type="NCBI Taxonomy" id="50429"/>
    <lineage>
        <taxon>Eukaryota</taxon>
        <taxon>Metazoa</taxon>
        <taxon>Cnidaria</taxon>
        <taxon>Anthozoa</taxon>
        <taxon>Hexacorallia</taxon>
        <taxon>Scleractinia</taxon>
        <taxon>Astrocoeniina</taxon>
        <taxon>Pocilloporidae</taxon>
        <taxon>Stylophora</taxon>
    </lineage>
</organism>
<comment type="caution">
    <text evidence="21">The sequence shown here is derived from an EMBL/GenBank/DDBJ whole genome shotgun (WGS) entry which is preliminary data.</text>
</comment>
<dbReference type="AlphaFoldDB" id="A0A2B4S3N9"/>
<feature type="region of interest" description="Disordered" evidence="19">
    <location>
        <begin position="562"/>
        <end position="587"/>
    </location>
</feature>
<evidence type="ECO:0000256" key="6">
    <source>
        <dbReference type="ARBA" id="ARBA00022692"/>
    </source>
</evidence>
<dbReference type="EMBL" id="LSMT01000214">
    <property type="protein sequence ID" value="PFX23217.1"/>
    <property type="molecule type" value="Genomic_DNA"/>
</dbReference>
<evidence type="ECO:0000256" key="7">
    <source>
        <dbReference type="ARBA" id="ARBA00022729"/>
    </source>
</evidence>
<comment type="subcellular location">
    <subcellularLocation>
        <location evidence="1">Cell membrane</location>
        <topology evidence="1">Single-pass type I membrane protein</topology>
    </subcellularLocation>
</comment>
<reference evidence="22" key="1">
    <citation type="journal article" date="2017" name="bioRxiv">
        <title>Comparative analysis of the genomes of Stylophora pistillata and Acropora digitifera provides evidence for extensive differences between species of corals.</title>
        <authorList>
            <person name="Voolstra C.R."/>
            <person name="Li Y."/>
            <person name="Liew Y.J."/>
            <person name="Baumgarten S."/>
            <person name="Zoccola D."/>
            <person name="Flot J.-F."/>
            <person name="Tambutte S."/>
            <person name="Allemand D."/>
            <person name="Aranda M."/>
        </authorList>
    </citation>
    <scope>NUCLEOTIDE SEQUENCE [LARGE SCALE GENOMIC DNA]</scope>
</reference>
<keyword evidence="3" id="KW-1003">Cell membrane</keyword>
<dbReference type="PROSITE" id="PS01187">
    <property type="entry name" value="EGF_CA"/>
    <property type="match status" value="1"/>
</dbReference>
<evidence type="ECO:0000313" key="21">
    <source>
        <dbReference type="EMBL" id="PFX23217.1"/>
    </source>
</evidence>
<dbReference type="InterPro" id="IPR049883">
    <property type="entry name" value="NOTCH1_EGF-like"/>
</dbReference>
<evidence type="ECO:0000256" key="8">
    <source>
        <dbReference type="ARBA" id="ARBA00022737"/>
    </source>
</evidence>
<keyword evidence="4 18" id="KW-0245">EGF-like domain</keyword>
<dbReference type="Pfam" id="PF12810">
    <property type="entry name" value="ALK_LTK_GRD"/>
    <property type="match status" value="2"/>
</dbReference>
<evidence type="ECO:0000256" key="3">
    <source>
        <dbReference type="ARBA" id="ARBA00022475"/>
    </source>
</evidence>
<keyword evidence="22" id="KW-1185">Reference proteome</keyword>
<proteinExistence type="predicted"/>
<dbReference type="InterPro" id="IPR000152">
    <property type="entry name" value="EGF-type_Asp/Asn_hydroxyl_site"/>
</dbReference>
<evidence type="ECO:0000256" key="12">
    <source>
        <dbReference type="ARBA" id="ARBA00022989"/>
    </source>
</evidence>
<dbReference type="SUPFAM" id="SSF57196">
    <property type="entry name" value="EGF/Laminin"/>
    <property type="match status" value="1"/>
</dbReference>
<keyword evidence="12" id="KW-1133">Transmembrane helix</keyword>
<dbReference type="FunFam" id="2.10.25.10:FF:000038">
    <property type="entry name" value="Fibrillin 2"/>
    <property type="match status" value="1"/>
</dbReference>
<accession>A0A2B4S3N9</accession>
<dbReference type="InterPro" id="IPR018097">
    <property type="entry name" value="EGF_Ca-bd_CS"/>
</dbReference>
<sequence length="634" mass="63974">MTITSQNIDECNDGTHECNMNAECYNILGSYKCTCKDGLHGNGVAATQRFTAVFTNLGKVGRKGPESINGHYTGQDHDRQVTMSNGIQQWTVLHTGVYRIEAIGASGGYGNDIVIKNGGRGARMIGNFHLTNGEIIRVLVGQKGKRGDQYAQKQTAGGGGGTFVVKENNTPLIIAGGGGGIRKMSEQHLGCDASISTTGDAGNNLPLGSGANNGHGHTNDRKDYGGGGGGFYTDGQDSTCKTQYCGGRGGSGYLQGGEGGEYGGGFGGGGGFRSGNKGPGGGGGYSGGSSGANEHISCGGGGGSFNNGTNQCNECCYNSAGHGWNSFSGGSFALSLKWKRMLYLRALVIAGGFTAMFTNLGKGGKNGPELIGGHYTGQDHDGQVALSSGIQRWTVPHTGEYRIEAIGASGGFSEDSIIKNGGRGARMIGNFHLTKDEIISVLVGQKGKRGSHNSQTAGGGGGTFVVRGSNTPLIIAGGGGGIKKMSEQHPGCDASINTTGNAGNNSPLGSGGSNGHGGQKNGWNSGGGGGGFYKNGQDSTCKMQHCGEKGKGGLGYHQGGEGGQNRGGFGGGGGLRTENRGPGGGGGYSGGGAGANKHISCGGGGGSFNVGTNQCNECCYNSTGHGWVNITFLR</sequence>
<keyword evidence="10" id="KW-0418">Kinase</keyword>
<dbReference type="PANTHER" id="PTHR31535:SF3">
    <property type="entry name" value="REGULATORY PROTEIN ZESTE"/>
    <property type="match status" value="1"/>
</dbReference>